<dbReference type="Gramene" id="ESW14391">
    <property type="protein sequence ID" value="ESW14391"/>
    <property type="gene ID" value="PHAVU_008G276900g"/>
</dbReference>
<evidence type="ECO:0000259" key="1">
    <source>
        <dbReference type="Pfam" id="PF10536"/>
    </source>
</evidence>
<dbReference type="STRING" id="3885.V7BD36"/>
<keyword evidence="3" id="KW-1185">Reference proteome</keyword>
<sequence length="442" mass="50649">MAGHQRLPSDMSLLRLQDKHVTKTVWEGNERLLRPRRHAIWIMNHADLVHPRVKAMMDGVGFGHLLTFSNIDINHHLVMALVERWRTETHTFHLPHGETTVTLEDVSVLLGLPIDGEPVTGFTNGDWVSMCRHLLGIIPPGNVVIGNTIRLSWLNNNFHQLPDDASENVVAHYARAHILTLIGSLLMPDTSGSRVHLMYLLLLDDLNNVSSYSWGSAVLACLYRALDHGINFNQDNIGGCMLLLQCWAWERIKCISPSLPPLSAEDIASGLGYPLAKRWSRALSQRQHQPTSSVSLIRSMLDQLQSKQFIWCPYTEDDIAALIIGEVSCVCRAVVPLICFATVEFHQADRVMRQFGFRQTIPTDPLNLDQLHKEDMRGRTERYWPQYHERWIVLWNDRHNRLIQGVQFNGNGHLRDTTTYMQWYINHTIRYISLPQQTSDED</sequence>
<dbReference type="OrthoDB" id="1939467at2759"/>
<reference evidence="3" key="1">
    <citation type="journal article" date="2014" name="Nat. Genet.">
        <title>A reference genome for common bean and genome-wide analysis of dual domestications.</title>
        <authorList>
            <person name="Schmutz J."/>
            <person name="McClean P.E."/>
            <person name="Mamidi S."/>
            <person name="Wu G.A."/>
            <person name="Cannon S.B."/>
            <person name="Grimwood J."/>
            <person name="Jenkins J."/>
            <person name="Shu S."/>
            <person name="Song Q."/>
            <person name="Chavarro C."/>
            <person name="Torres-Torres M."/>
            <person name="Geffroy V."/>
            <person name="Moghaddam S.M."/>
            <person name="Gao D."/>
            <person name="Abernathy B."/>
            <person name="Barry K."/>
            <person name="Blair M."/>
            <person name="Brick M.A."/>
            <person name="Chovatia M."/>
            <person name="Gepts P."/>
            <person name="Goodstein D.M."/>
            <person name="Gonzales M."/>
            <person name="Hellsten U."/>
            <person name="Hyten D.L."/>
            <person name="Jia G."/>
            <person name="Kelly J.D."/>
            <person name="Kudrna D."/>
            <person name="Lee R."/>
            <person name="Richard M.M."/>
            <person name="Miklas P.N."/>
            <person name="Osorno J.M."/>
            <person name="Rodrigues J."/>
            <person name="Thareau V."/>
            <person name="Urrea C.A."/>
            <person name="Wang M."/>
            <person name="Yu Y."/>
            <person name="Zhang M."/>
            <person name="Wing R.A."/>
            <person name="Cregan P.B."/>
            <person name="Rokhsar D.S."/>
            <person name="Jackson S.A."/>
        </authorList>
    </citation>
    <scope>NUCLEOTIDE SEQUENCE [LARGE SCALE GENOMIC DNA]</scope>
    <source>
        <strain evidence="3">cv. G19833</strain>
    </source>
</reference>
<evidence type="ECO:0000313" key="3">
    <source>
        <dbReference type="Proteomes" id="UP000000226"/>
    </source>
</evidence>
<dbReference type="InterPro" id="IPR019557">
    <property type="entry name" value="AminoTfrase-like_pln_mobile"/>
</dbReference>
<dbReference type="EMBL" id="CM002295">
    <property type="protein sequence ID" value="ESW14391.1"/>
    <property type="molecule type" value="Genomic_DNA"/>
</dbReference>
<proteinExistence type="predicted"/>
<feature type="domain" description="Aminotransferase-like plant mobile" evidence="1">
    <location>
        <begin position="61"/>
        <end position="424"/>
    </location>
</feature>
<protein>
    <recommendedName>
        <fullName evidence="1">Aminotransferase-like plant mobile domain-containing protein</fullName>
    </recommendedName>
</protein>
<dbReference type="OMA" id="HERWIVL"/>
<feature type="non-terminal residue" evidence="2">
    <location>
        <position position="442"/>
    </location>
</feature>
<dbReference type="PANTHER" id="PTHR46033:SF8">
    <property type="entry name" value="PROTEIN MAINTENANCE OF MERISTEMS-LIKE"/>
    <property type="match status" value="1"/>
</dbReference>
<dbReference type="Pfam" id="PF10536">
    <property type="entry name" value="PMD"/>
    <property type="match status" value="1"/>
</dbReference>
<dbReference type="Proteomes" id="UP000000226">
    <property type="component" value="Chromosome 8"/>
</dbReference>
<organism evidence="2 3">
    <name type="scientific">Phaseolus vulgaris</name>
    <name type="common">Kidney bean</name>
    <name type="synonym">French bean</name>
    <dbReference type="NCBI Taxonomy" id="3885"/>
    <lineage>
        <taxon>Eukaryota</taxon>
        <taxon>Viridiplantae</taxon>
        <taxon>Streptophyta</taxon>
        <taxon>Embryophyta</taxon>
        <taxon>Tracheophyta</taxon>
        <taxon>Spermatophyta</taxon>
        <taxon>Magnoliopsida</taxon>
        <taxon>eudicotyledons</taxon>
        <taxon>Gunneridae</taxon>
        <taxon>Pentapetalae</taxon>
        <taxon>rosids</taxon>
        <taxon>fabids</taxon>
        <taxon>Fabales</taxon>
        <taxon>Fabaceae</taxon>
        <taxon>Papilionoideae</taxon>
        <taxon>50 kb inversion clade</taxon>
        <taxon>NPAAA clade</taxon>
        <taxon>indigoferoid/millettioid clade</taxon>
        <taxon>Phaseoleae</taxon>
        <taxon>Phaseolus</taxon>
    </lineage>
</organism>
<evidence type="ECO:0000313" key="2">
    <source>
        <dbReference type="EMBL" id="ESW14391.1"/>
    </source>
</evidence>
<accession>V7BD36</accession>
<gene>
    <name evidence="2" type="ORF">PHAVU_008G276900g</name>
</gene>
<dbReference type="eggNOG" id="ENOG502QW7G">
    <property type="taxonomic scope" value="Eukaryota"/>
</dbReference>
<dbReference type="AlphaFoldDB" id="V7BD36"/>
<dbReference type="PANTHER" id="PTHR46033">
    <property type="entry name" value="PROTEIN MAIN-LIKE 2"/>
    <property type="match status" value="1"/>
</dbReference>
<dbReference type="InterPro" id="IPR044824">
    <property type="entry name" value="MAIN-like"/>
</dbReference>
<dbReference type="GO" id="GO:0010073">
    <property type="term" value="P:meristem maintenance"/>
    <property type="evidence" value="ECO:0007669"/>
    <property type="project" value="InterPro"/>
</dbReference>
<name>V7BD36_PHAVU</name>